<feature type="region of interest" description="Disordered" evidence="1">
    <location>
        <begin position="151"/>
        <end position="202"/>
    </location>
</feature>
<gene>
    <name evidence="3" type="ORF">MANT1106_LOCUS23071</name>
</gene>
<dbReference type="InterPro" id="IPR001202">
    <property type="entry name" value="WW_dom"/>
</dbReference>
<dbReference type="EMBL" id="HBFC01038886">
    <property type="protein sequence ID" value="CAD8723855.1"/>
    <property type="molecule type" value="Transcribed_RNA"/>
</dbReference>
<name>A0A7S0T3C8_9CHLO</name>
<feature type="compositionally biased region" description="Gly residues" evidence="1">
    <location>
        <begin position="186"/>
        <end position="202"/>
    </location>
</feature>
<evidence type="ECO:0000256" key="1">
    <source>
        <dbReference type="SAM" id="MobiDB-lite"/>
    </source>
</evidence>
<protein>
    <recommendedName>
        <fullName evidence="2">WW domain-containing protein</fullName>
    </recommendedName>
</protein>
<feature type="domain" description="WW" evidence="2">
    <location>
        <begin position="66"/>
        <end position="92"/>
    </location>
</feature>
<organism evidence="3">
    <name type="scientific">Mantoniella antarctica</name>
    <dbReference type="NCBI Taxonomy" id="81844"/>
    <lineage>
        <taxon>Eukaryota</taxon>
        <taxon>Viridiplantae</taxon>
        <taxon>Chlorophyta</taxon>
        <taxon>Mamiellophyceae</taxon>
        <taxon>Mamiellales</taxon>
        <taxon>Mamiellaceae</taxon>
        <taxon>Mantoniella</taxon>
    </lineage>
</organism>
<dbReference type="Pfam" id="PF00397">
    <property type="entry name" value="WW"/>
    <property type="match status" value="1"/>
</dbReference>
<feature type="compositionally biased region" description="Gly residues" evidence="1">
    <location>
        <begin position="151"/>
        <end position="161"/>
    </location>
</feature>
<accession>A0A7S0T3C8</accession>
<reference evidence="3" key="1">
    <citation type="submission" date="2021-01" db="EMBL/GenBank/DDBJ databases">
        <authorList>
            <person name="Corre E."/>
            <person name="Pelletier E."/>
            <person name="Niang G."/>
            <person name="Scheremetjew M."/>
            <person name="Finn R."/>
            <person name="Kale V."/>
            <person name="Holt S."/>
            <person name="Cochrane G."/>
            <person name="Meng A."/>
            <person name="Brown T."/>
            <person name="Cohen L."/>
        </authorList>
    </citation>
    <scope>NUCLEOTIDE SEQUENCE</scope>
    <source>
        <strain evidence="3">SL-175</strain>
    </source>
</reference>
<evidence type="ECO:0000313" key="3">
    <source>
        <dbReference type="EMBL" id="CAD8723855.1"/>
    </source>
</evidence>
<feature type="region of interest" description="Disordered" evidence="1">
    <location>
        <begin position="51"/>
        <end position="79"/>
    </location>
</feature>
<dbReference type="CDD" id="cd00201">
    <property type="entry name" value="WW"/>
    <property type="match status" value="1"/>
</dbReference>
<feature type="region of interest" description="Disordered" evidence="1">
    <location>
        <begin position="92"/>
        <end position="113"/>
    </location>
</feature>
<dbReference type="AlphaFoldDB" id="A0A7S0T3C8"/>
<proteinExistence type="predicted"/>
<evidence type="ECO:0000259" key="2">
    <source>
        <dbReference type="Pfam" id="PF00397"/>
    </source>
</evidence>
<sequence length="202" mass="20228">MRRTLLATGRQILTRLEPCAASKGAPVQVAPRAPGMLAVLARSYARGVVRKGSRSKAKAGGPPPALKDPWEEVQDQSSGQSYWWNVQTNETTAVGAPKPQPGALTEATPPAAPRSMLGSLGTVVAEGFAFGTGSALAHRAVGSLMGGGGGYGDQGGGGGGAPPAPGEPAEEQSSSFGGEMDDDGGDGGGGWFDGFGDGFDSE</sequence>